<dbReference type="EMBL" id="CP157676">
    <property type="protein sequence ID" value="XBP72545.1"/>
    <property type="molecule type" value="Genomic_DNA"/>
</dbReference>
<dbReference type="InterPro" id="IPR024457">
    <property type="entry name" value="Putative_integrase_N"/>
</dbReference>
<dbReference type="AlphaFoldDB" id="A0AAU7LYF6"/>
<protein>
    <submittedName>
        <fullName evidence="3">Phage integrase N-terminal domain-containing protein</fullName>
    </submittedName>
</protein>
<dbReference type="GO" id="GO:0003677">
    <property type="term" value="F:DNA binding"/>
    <property type="evidence" value="ECO:0007669"/>
    <property type="project" value="UniProtKB-KW"/>
</dbReference>
<dbReference type="SUPFAM" id="SSF56349">
    <property type="entry name" value="DNA breaking-rejoining enzymes"/>
    <property type="match status" value="1"/>
</dbReference>
<keyword evidence="1" id="KW-0238">DNA-binding</keyword>
<accession>A0AAU7LYF6</accession>
<keyword evidence="3" id="KW-0614">Plasmid</keyword>
<sequence length="321" mass="36526">MSNKLDELIQSVNVVVRANCPVRVNGNKAGNRTQEQAGQVMSESCRRLHKLGYYLSDISGLQEKHITALVEDWHAQPLKIKTMQNQLSRIRIFCRWLGRENLVKTGGVKSYFPELAPKVFKVSTVAVKSNSWTGNGLDVVQKIKEAWLHDARHGGMLMLGVAFGLRKKEMLRIKLWMSDKGTSLDIDGSVAKNGRFRSIPIESGEFAEFGLMQRRALDEVKKLCNKYHTLGWPGLTFKQSENRYYHYMRRLGLTKFDEGVTGTGLGPNMPSRCWCCAGWCPPRWAEGPARWPGRSMTRSCWRCKGIWATVAPKFTRPMQEM</sequence>
<evidence type="ECO:0000256" key="1">
    <source>
        <dbReference type="ARBA" id="ARBA00023125"/>
    </source>
</evidence>
<dbReference type="RefSeq" id="WP_349282205.1">
    <property type="nucleotide sequence ID" value="NZ_CBCSCU010000025.1"/>
</dbReference>
<dbReference type="InterPro" id="IPR011010">
    <property type="entry name" value="DNA_brk_join_enz"/>
</dbReference>
<dbReference type="InterPro" id="IPR010998">
    <property type="entry name" value="Integrase_recombinase_N"/>
</dbReference>
<dbReference type="Pfam" id="PF12834">
    <property type="entry name" value="Phage_int_SAM_2"/>
    <property type="match status" value="1"/>
</dbReference>
<gene>
    <name evidence="3" type="ORF">ABLV49_20860</name>
</gene>
<evidence type="ECO:0000313" key="3">
    <source>
        <dbReference type="EMBL" id="XBP72545.1"/>
    </source>
</evidence>
<evidence type="ECO:0000259" key="2">
    <source>
        <dbReference type="Pfam" id="PF12834"/>
    </source>
</evidence>
<proteinExistence type="predicted"/>
<reference evidence="3" key="1">
    <citation type="submission" date="2024-05" db="EMBL/GenBank/DDBJ databases">
        <authorList>
            <person name="Bunk B."/>
            <person name="Swiderski J."/>
            <person name="Sproer C."/>
            <person name="Thiel V."/>
        </authorList>
    </citation>
    <scope>NUCLEOTIDE SEQUENCE</scope>
    <source>
        <strain evidence="3">DSM 17735</strain>
        <plasmid evidence="3">p1</plasmid>
    </source>
</reference>
<organism evidence="3">
    <name type="scientific">Polaromonas hydrogenivorans</name>
    <dbReference type="NCBI Taxonomy" id="335476"/>
    <lineage>
        <taxon>Bacteria</taxon>
        <taxon>Pseudomonadati</taxon>
        <taxon>Pseudomonadota</taxon>
        <taxon>Betaproteobacteria</taxon>
        <taxon>Burkholderiales</taxon>
        <taxon>Comamonadaceae</taxon>
        <taxon>Polaromonas</taxon>
    </lineage>
</organism>
<geneLocation type="plasmid" evidence="3">
    <name>p1</name>
</geneLocation>
<name>A0AAU7LYF6_9BURK</name>
<dbReference type="Gene3D" id="1.10.150.130">
    <property type="match status" value="1"/>
</dbReference>
<feature type="domain" description="Putative integrase N-terminal" evidence="2">
    <location>
        <begin position="32"/>
        <end position="102"/>
    </location>
</feature>